<comment type="caution">
    <text evidence="2">The sequence shown here is derived from an EMBL/GenBank/DDBJ whole genome shotgun (WGS) entry which is preliminary data.</text>
</comment>
<proteinExistence type="predicted"/>
<sequence>MSPYKAQLWEQKHPNTHINPRVQTVDASQGSEAEAAIVLITRNFASAGFLRLTKRTNLMLSRARLVQYVVGNWDWVGGKRFKDGVKFRVYLDQADQVLDKMTSYPIFPEEK</sequence>
<evidence type="ECO:0000313" key="2">
    <source>
        <dbReference type="EMBL" id="GKZ22053.1"/>
    </source>
</evidence>
<dbReference type="AlphaFoldDB" id="A0A9W6DMI4"/>
<dbReference type="Proteomes" id="UP001143548">
    <property type="component" value="Unassembled WGS sequence"/>
</dbReference>
<dbReference type="Pfam" id="PF13087">
    <property type="entry name" value="AAA_12"/>
    <property type="match status" value="1"/>
</dbReference>
<dbReference type="InterPro" id="IPR041679">
    <property type="entry name" value="DNA2/NAM7-like_C"/>
</dbReference>
<reference evidence="2" key="1">
    <citation type="submission" date="2022-07" db="EMBL/GenBank/DDBJ databases">
        <title>Taxonomy of Aspergillus series Nigri: significant species reduction supported by multi-species coalescent approaches.</title>
        <authorList>
            <person name="Bian C."/>
            <person name="Kusuya Y."/>
            <person name="Sklenar F."/>
            <person name="D'hooge E."/>
            <person name="Yaguchi T."/>
            <person name="Takahashi H."/>
            <person name="Hubka V."/>
        </authorList>
    </citation>
    <scope>NUCLEOTIDE SEQUENCE</scope>
    <source>
        <strain evidence="2">CBS 733.88</strain>
    </source>
</reference>
<accession>A0A9W6DMI4</accession>
<gene>
    <name evidence="2" type="ORF">AbraCBS73388_007990</name>
</gene>
<evidence type="ECO:0000259" key="1">
    <source>
        <dbReference type="Pfam" id="PF13087"/>
    </source>
</evidence>
<dbReference type="Gene3D" id="3.40.50.300">
    <property type="entry name" value="P-loop containing nucleotide triphosphate hydrolases"/>
    <property type="match status" value="1"/>
</dbReference>
<dbReference type="EMBL" id="BROQ01000047">
    <property type="protein sequence ID" value="GKZ22053.1"/>
    <property type="molecule type" value="Genomic_DNA"/>
</dbReference>
<evidence type="ECO:0000313" key="3">
    <source>
        <dbReference type="Proteomes" id="UP001143548"/>
    </source>
</evidence>
<name>A0A9W6DMI4_9EURO</name>
<feature type="domain" description="DNA2/NAM7 helicase-like C-terminal" evidence="1">
    <location>
        <begin position="2"/>
        <end position="72"/>
    </location>
</feature>
<protein>
    <recommendedName>
        <fullName evidence="1">DNA2/NAM7 helicase-like C-terminal domain-containing protein</fullName>
    </recommendedName>
</protein>
<organism evidence="2 3">
    <name type="scientific">Aspergillus brasiliensis</name>
    <dbReference type="NCBI Taxonomy" id="319629"/>
    <lineage>
        <taxon>Eukaryota</taxon>
        <taxon>Fungi</taxon>
        <taxon>Dikarya</taxon>
        <taxon>Ascomycota</taxon>
        <taxon>Pezizomycotina</taxon>
        <taxon>Eurotiomycetes</taxon>
        <taxon>Eurotiomycetidae</taxon>
        <taxon>Eurotiales</taxon>
        <taxon>Aspergillaceae</taxon>
        <taxon>Aspergillus</taxon>
        <taxon>Aspergillus subgen. Circumdati</taxon>
    </lineage>
</organism>
<dbReference type="InterPro" id="IPR027417">
    <property type="entry name" value="P-loop_NTPase"/>
</dbReference>